<dbReference type="GO" id="GO:0005576">
    <property type="term" value="C:extracellular region"/>
    <property type="evidence" value="ECO:0007669"/>
    <property type="project" value="InterPro"/>
</dbReference>
<proteinExistence type="inferred from homology"/>
<keyword evidence="8" id="KW-1185">Reference proteome</keyword>
<dbReference type="OrthoDB" id="8954335at2759"/>
<evidence type="ECO:0000313" key="7">
    <source>
        <dbReference type="EnsemblMetazoa" id="Aqu2.1.19725_001"/>
    </source>
</evidence>
<feature type="domain" description="Caspase family p20" evidence="6">
    <location>
        <begin position="299"/>
        <end position="396"/>
    </location>
</feature>
<dbReference type="Gene3D" id="3.40.50.1460">
    <property type="match status" value="1"/>
</dbReference>
<accession>A0A1X7TW96</accession>
<dbReference type="InterPro" id="IPR006703">
    <property type="entry name" value="G_AIG1"/>
</dbReference>
<keyword evidence="5" id="KW-0812">Transmembrane</keyword>
<dbReference type="Gene3D" id="3.40.50.300">
    <property type="entry name" value="P-loop containing nucleotide triphosphate hydrolases"/>
    <property type="match status" value="1"/>
</dbReference>
<keyword evidence="5" id="KW-1133">Transmembrane helix</keyword>
<organism evidence="7">
    <name type="scientific">Amphimedon queenslandica</name>
    <name type="common">Sponge</name>
    <dbReference type="NCBI Taxonomy" id="400682"/>
    <lineage>
        <taxon>Eukaryota</taxon>
        <taxon>Metazoa</taxon>
        <taxon>Porifera</taxon>
        <taxon>Demospongiae</taxon>
        <taxon>Heteroscleromorpha</taxon>
        <taxon>Haplosclerida</taxon>
        <taxon>Niphatidae</taxon>
        <taxon>Amphimedon</taxon>
    </lineage>
</organism>
<keyword evidence="5" id="KW-0472">Membrane</keyword>
<evidence type="ECO:0000256" key="3">
    <source>
        <dbReference type="ARBA" id="ARBA00022741"/>
    </source>
</evidence>
<dbReference type="InterPro" id="IPR001309">
    <property type="entry name" value="Pept_C14_p20"/>
</dbReference>
<evidence type="ECO:0000256" key="1">
    <source>
        <dbReference type="ARBA" id="ARBA00008535"/>
    </source>
</evidence>
<dbReference type="GO" id="GO:0008289">
    <property type="term" value="F:lipid binding"/>
    <property type="evidence" value="ECO:0007669"/>
    <property type="project" value="InterPro"/>
</dbReference>
<dbReference type="Pfam" id="PF00656">
    <property type="entry name" value="Peptidase_C14"/>
    <property type="match status" value="1"/>
</dbReference>
<feature type="transmembrane region" description="Helical" evidence="5">
    <location>
        <begin position="556"/>
        <end position="579"/>
    </location>
</feature>
<dbReference type="KEGG" id="aqu:109585611"/>
<dbReference type="EnsemblMetazoa" id="Aqu2.1.19725_001">
    <property type="protein sequence ID" value="Aqu2.1.19725_001"/>
    <property type="gene ID" value="Aqu2.1.19725"/>
</dbReference>
<name>A0A1X7TW96_AMPQE</name>
<protein>
    <recommendedName>
        <fullName evidence="6">Caspase family p20 domain-containing protein</fullName>
    </recommendedName>
</protein>
<dbReference type="EnsemblMetazoa" id="XM_020001740.1">
    <property type="protein sequence ID" value="XP_019857299.1"/>
    <property type="gene ID" value="LOC109585611"/>
</dbReference>
<comment type="similarity">
    <text evidence="2">Belongs to the apolipoprotein L family.</text>
</comment>
<dbReference type="STRING" id="400682.A0A1X7TW96"/>
<dbReference type="GO" id="GO:0042157">
    <property type="term" value="P:lipoprotein metabolic process"/>
    <property type="evidence" value="ECO:0007669"/>
    <property type="project" value="InterPro"/>
</dbReference>
<comment type="similarity">
    <text evidence="1">Belongs to the TRAFAC class TrmE-Era-EngA-EngB-Septin-like GTPase superfamily. AIG1/Toc34/Toc159-like paraseptin GTPase family. IAN subfamily.</text>
</comment>
<dbReference type="SUPFAM" id="SSF52540">
    <property type="entry name" value="P-loop containing nucleoside triphosphate hydrolases"/>
    <property type="match status" value="1"/>
</dbReference>
<sequence length="962" mass="106521">MADPRLLSDQDDEEDTSIDGERATGTHETVSDDITYLSKYDKSMSTMKHILTSKGTSSDIHLLVVGKTGQGKSTFINSFIELQKEIAEEGAEADMCTKSCHSYVHPELLPGVRVRVIDSPGLQDIHNNEQLYIEKIKAHCQEVSLVLYCMKMTNHRTSDDDKCALRKLHQAFGPSFLKRVVIVLTFANKEDCAQRDSRDDDDPEPPFTDTEAWAKLMKKRFVKRVQLRAARINDFLKEHLGIDDLVVQVVPAGYYKPTFSDHYPMKLPDRENWLHDLITFAHSQIKEKHNFSLWNLNDKIYLAFIIDNHGEVKVEKDGTKTINDDADKIKETFNTLGFCTLYFNSLSSRSINTLLEVLHHIDHSQLATFAFIFLCKGKTRHLYDCNNELIDADKIFGCLQDEQSPFAQLPKIYYFHLAHDKELKEKLQVSSIPSNNSILLITSVIQKNSSVVLDTVTNNLKQGASIQKCFKEIQKECNTKDNIKVSCMCIDSFTDKFVLPTPYKPFNLRAEKEYYKKQLELYRSMWHPIRSETISIISENKDSLLDIVRNERIARIVASSASLVIGGGMVVTGLALIPFTLGASVGLSVAGGVVGATASLGGVGAFIARKVLENKRLKSAQEHISLDQQLSISINEIAEKYNAAMVKCTESALSSGGMVGNVAAGGAQGIANLGRVGMGIVVGLESAAEAGAIALRTGARVAGAVLAGVSLAVTVPIDIGFIAYHNTCITIELQQHSIEGGLESTIEIADLGYELIIPALTEEQLTINLCTIFCGPFTLPDGCTIVSAIYDIALPEELPPDFNATIKLEHCVDLKDDITASKMCFATAAVDLEKKVFAFNCIDGGTFSIGETYASLKISKSCLICVLYKGSMRDTSVKYAGQCSYVKEYKNCWTMSILFTKCLKAHLKYAQSESIGTIESHSFLFTDRNDDQELSMGLHKFKNPMESNGWKISPLSLIPDKV</sequence>
<feature type="region of interest" description="Disordered" evidence="4">
    <location>
        <begin position="1"/>
        <end position="30"/>
    </location>
</feature>
<reference evidence="7" key="2">
    <citation type="submission" date="2017-05" db="UniProtKB">
        <authorList>
            <consortium name="EnsemblMetazoa"/>
        </authorList>
    </citation>
    <scope>IDENTIFICATION</scope>
</reference>
<evidence type="ECO:0000256" key="2">
    <source>
        <dbReference type="ARBA" id="ARBA00010090"/>
    </source>
</evidence>
<dbReference type="InParanoid" id="A0A1X7TW96"/>
<dbReference type="PANTHER" id="PTHR14096:SF28">
    <property type="entry name" value="APOLIPOPROTEIN L, 1-RELATED"/>
    <property type="match status" value="1"/>
</dbReference>
<dbReference type="InterPro" id="IPR027417">
    <property type="entry name" value="P-loop_NTPase"/>
</dbReference>
<dbReference type="AlphaFoldDB" id="A0A1X7TW96"/>
<dbReference type="SUPFAM" id="SSF52129">
    <property type="entry name" value="Caspase-like"/>
    <property type="match status" value="1"/>
</dbReference>
<dbReference type="PANTHER" id="PTHR14096">
    <property type="entry name" value="APOLIPOPROTEIN L"/>
    <property type="match status" value="1"/>
</dbReference>
<dbReference type="InterPro" id="IPR011600">
    <property type="entry name" value="Pept_C14_caspase"/>
</dbReference>
<dbReference type="GO" id="GO:0016020">
    <property type="term" value="C:membrane"/>
    <property type="evidence" value="ECO:0007669"/>
    <property type="project" value="TreeGrafter"/>
</dbReference>
<evidence type="ECO:0000256" key="4">
    <source>
        <dbReference type="SAM" id="MobiDB-lite"/>
    </source>
</evidence>
<evidence type="ECO:0000313" key="8">
    <source>
        <dbReference type="Proteomes" id="UP000007879"/>
    </source>
</evidence>
<dbReference type="InterPro" id="IPR029030">
    <property type="entry name" value="Caspase-like_dom_sf"/>
</dbReference>
<keyword evidence="3" id="KW-0547">Nucleotide-binding</keyword>
<dbReference type="GO" id="GO:0004197">
    <property type="term" value="F:cysteine-type endopeptidase activity"/>
    <property type="evidence" value="ECO:0007669"/>
    <property type="project" value="InterPro"/>
</dbReference>
<dbReference type="Proteomes" id="UP000007879">
    <property type="component" value="Unassembled WGS sequence"/>
</dbReference>
<dbReference type="GO" id="GO:0005525">
    <property type="term" value="F:GTP binding"/>
    <property type="evidence" value="ECO:0007669"/>
    <property type="project" value="InterPro"/>
</dbReference>
<dbReference type="Pfam" id="PF05461">
    <property type="entry name" value="ApoL"/>
    <property type="match status" value="1"/>
</dbReference>
<dbReference type="GO" id="GO:0006508">
    <property type="term" value="P:proteolysis"/>
    <property type="evidence" value="ECO:0007669"/>
    <property type="project" value="InterPro"/>
</dbReference>
<feature type="compositionally biased region" description="Acidic residues" evidence="4">
    <location>
        <begin position="9"/>
        <end position="18"/>
    </location>
</feature>
<feature type="transmembrane region" description="Helical" evidence="5">
    <location>
        <begin position="585"/>
        <end position="608"/>
    </location>
</feature>
<dbReference type="InterPro" id="IPR008405">
    <property type="entry name" value="ApoL"/>
</dbReference>
<dbReference type="GO" id="GO:0006869">
    <property type="term" value="P:lipid transport"/>
    <property type="evidence" value="ECO:0007669"/>
    <property type="project" value="InterPro"/>
</dbReference>
<evidence type="ECO:0000256" key="5">
    <source>
        <dbReference type="SAM" id="Phobius"/>
    </source>
</evidence>
<gene>
    <name evidence="7" type="primary">109585611</name>
</gene>
<dbReference type="PROSITE" id="PS50208">
    <property type="entry name" value="CASPASE_P20"/>
    <property type="match status" value="1"/>
</dbReference>
<evidence type="ECO:0000259" key="6">
    <source>
        <dbReference type="PROSITE" id="PS50208"/>
    </source>
</evidence>
<reference evidence="8" key="1">
    <citation type="journal article" date="2010" name="Nature">
        <title>The Amphimedon queenslandica genome and the evolution of animal complexity.</title>
        <authorList>
            <person name="Srivastava M."/>
            <person name="Simakov O."/>
            <person name="Chapman J."/>
            <person name="Fahey B."/>
            <person name="Gauthier M.E."/>
            <person name="Mitros T."/>
            <person name="Richards G.S."/>
            <person name="Conaco C."/>
            <person name="Dacre M."/>
            <person name="Hellsten U."/>
            <person name="Larroux C."/>
            <person name="Putnam N.H."/>
            <person name="Stanke M."/>
            <person name="Adamska M."/>
            <person name="Darling A."/>
            <person name="Degnan S.M."/>
            <person name="Oakley T.H."/>
            <person name="Plachetzki D.C."/>
            <person name="Zhai Y."/>
            <person name="Adamski M."/>
            <person name="Calcino A."/>
            <person name="Cummins S.F."/>
            <person name="Goodstein D.M."/>
            <person name="Harris C."/>
            <person name="Jackson D.J."/>
            <person name="Leys S.P."/>
            <person name="Shu S."/>
            <person name="Woodcroft B.J."/>
            <person name="Vervoort M."/>
            <person name="Kosik K.S."/>
            <person name="Manning G."/>
            <person name="Degnan B.M."/>
            <person name="Rokhsar D.S."/>
        </authorList>
    </citation>
    <scope>NUCLEOTIDE SEQUENCE [LARGE SCALE GENOMIC DNA]</scope>
</reference>
<dbReference type="Pfam" id="PF04548">
    <property type="entry name" value="AIG1"/>
    <property type="match status" value="1"/>
</dbReference>